<dbReference type="SUPFAM" id="SSF51366">
    <property type="entry name" value="Ribulose-phoshate binding barrel"/>
    <property type="match status" value="1"/>
</dbReference>
<feature type="binding site" evidence="9 11">
    <location>
        <position position="218"/>
    </location>
    <ligand>
        <name>substrate</name>
    </ligand>
</feature>
<feature type="binding site" evidence="9">
    <location>
        <begin position="69"/>
        <end position="78"/>
    </location>
    <ligand>
        <name>substrate</name>
    </ligand>
</feature>
<comment type="subunit">
    <text evidence="3 9">Homodimer.</text>
</comment>
<dbReference type="GO" id="GO:0044205">
    <property type="term" value="P:'de novo' UMP biosynthetic process"/>
    <property type="evidence" value="ECO:0007669"/>
    <property type="project" value="UniProtKB-UniRule"/>
</dbReference>
<comment type="similarity">
    <text evidence="8 9">Belongs to the OMP decarboxylase family. Type 1 subfamily.</text>
</comment>
<dbReference type="InterPro" id="IPR014732">
    <property type="entry name" value="OMPdecase"/>
</dbReference>
<accession>A0A1B8QC05</accession>
<evidence type="ECO:0000256" key="8">
    <source>
        <dbReference type="ARBA" id="ARBA00061012"/>
    </source>
</evidence>
<dbReference type="AlphaFoldDB" id="A0A1B8QC05"/>
<feature type="active site" description="For OMPdecase activity" evidence="10">
    <location>
        <position position="69"/>
    </location>
</feature>
<dbReference type="CDD" id="cd04725">
    <property type="entry name" value="OMP_decarboxylase_like"/>
    <property type="match status" value="1"/>
</dbReference>
<keyword evidence="6 9" id="KW-0456">Lyase</keyword>
<feature type="active site" description="For OMPdecase activity" evidence="10">
    <location>
        <position position="71"/>
    </location>
</feature>
<feature type="binding site" evidence="9 11">
    <location>
        <position position="20"/>
    </location>
    <ligand>
        <name>substrate</name>
    </ligand>
</feature>
<evidence type="ECO:0000256" key="12">
    <source>
        <dbReference type="RuleBase" id="RU000512"/>
    </source>
</evidence>
<name>A0A1B8QC05_9GAMM</name>
<dbReference type="GO" id="GO:0006207">
    <property type="term" value="P:'de novo' pyrimidine nucleobase biosynthetic process"/>
    <property type="evidence" value="ECO:0007669"/>
    <property type="project" value="InterPro"/>
</dbReference>
<feature type="active site" description="Proton donor" evidence="9">
    <location>
        <position position="71"/>
    </location>
</feature>
<gene>
    <name evidence="9" type="primary">pyrF</name>
    <name evidence="14" type="ORF">A9308_07170</name>
</gene>
<dbReference type="UniPathway" id="UPA00070">
    <property type="reaction ID" value="UER00120"/>
</dbReference>
<evidence type="ECO:0000256" key="10">
    <source>
        <dbReference type="PIRSR" id="PIRSR614732-1"/>
    </source>
</evidence>
<dbReference type="InterPro" id="IPR047596">
    <property type="entry name" value="OMPdecase_bac"/>
</dbReference>
<evidence type="ECO:0000313" key="15">
    <source>
        <dbReference type="Proteomes" id="UP000092508"/>
    </source>
</evidence>
<feature type="binding site" evidence="9 11">
    <location>
        <position position="189"/>
    </location>
    <ligand>
        <name>substrate</name>
    </ligand>
</feature>
<evidence type="ECO:0000256" key="7">
    <source>
        <dbReference type="ARBA" id="ARBA00049157"/>
    </source>
</evidence>
<evidence type="ECO:0000259" key="13">
    <source>
        <dbReference type="SMART" id="SM00934"/>
    </source>
</evidence>
<dbReference type="NCBIfam" id="TIGR01740">
    <property type="entry name" value="pyrF"/>
    <property type="match status" value="1"/>
</dbReference>
<dbReference type="STRING" id="34059.A9308_07170"/>
<dbReference type="PROSITE" id="PS00156">
    <property type="entry name" value="OMPDECASE"/>
    <property type="match status" value="1"/>
</dbReference>
<feature type="binding site" evidence="9 11">
    <location>
        <position position="198"/>
    </location>
    <ligand>
        <name>substrate</name>
    </ligand>
</feature>
<evidence type="ECO:0000256" key="9">
    <source>
        <dbReference type="HAMAP-Rule" id="MF_01200"/>
    </source>
</evidence>
<dbReference type="PANTHER" id="PTHR32119:SF2">
    <property type="entry name" value="OROTIDINE 5'-PHOSPHATE DECARBOXYLASE"/>
    <property type="match status" value="1"/>
</dbReference>
<evidence type="ECO:0000256" key="3">
    <source>
        <dbReference type="ARBA" id="ARBA00011738"/>
    </source>
</evidence>
<evidence type="ECO:0000256" key="5">
    <source>
        <dbReference type="ARBA" id="ARBA00022975"/>
    </source>
</evidence>
<reference evidence="14 15" key="1">
    <citation type="submission" date="2016-06" db="EMBL/GenBank/DDBJ databases">
        <title>Draft genome of Moraxella atlantae CCUG 66109.</title>
        <authorList>
            <person name="Salva-Serra F."/>
            <person name="Engstrom-Jakobsson H."/>
            <person name="Thorell K."/>
            <person name="Gonzales-Siles L."/>
            <person name="Karlsson R."/>
            <person name="Boulund F."/>
            <person name="Engstrand L."/>
            <person name="Kristiansson E."/>
            <person name="Moore E."/>
        </authorList>
    </citation>
    <scope>NUCLEOTIDE SEQUENCE [LARGE SCALE GENOMIC DNA]</scope>
    <source>
        <strain evidence="14 15">CCUG 66109</strain>
    </source>
</reference>
<feature type="binding site" evidence="9 11">
    <location>
        <position position="219"/>
    </location>
    <ligand>
        <name>substrate</name>
    </ligand>
</feature>
<proteinExistence type="inferred from homology"/>
<dbReference type="GO" id="GO:0004590">
    <property type="term" value="F:orotidine-5'-phosphate decarboxylase activity"/>
    <property type="evidence" value="ECO:0007669"/>
    <property type="project" value="UniProtKB-UniRule"/>
</dbReference>
<evidence type="ECO:0000256" key="4">
    <source>
        <dbReference type="ARBA" id="ARBA00022793"/>
    </source>
</evidence>
<dbReference type="InterPro" id="IPR013785">
    <property type="entry name" value="Aldolase_TIM"/>
</dbReference>
<evidence type="ECO:0000256" key="1">
    <source>
        <dbReference type="ARBA" id="ARBA00002356"/>
    </source>
</evidence>
<keyword evidence="4 9" id="KW-0210">Decarboxylase</keyword>
<dbReference type="EMBL" id="LZMZ01000020">
    <property type="protein sequence ID" value="OBX78188.1"/>
    <property type="molecule type" value="Genomic_DNA"/>
</dbReference>
<comment type="pathway">
    <text evidence="2 9 12">Pyrimidine metabolism; UMP biosynthesis via de novo pathway; UMP from orotate: step 2/2.</text>
</comment>
<evidence type="ECO:0000256" key="11">
    <source>
        <dbReference type="PIRSR" id="PIRSR614732-2"/>
    </source>
</evidence>
<dbReference type="Proteomes" id="UP000092508">
    <property type="component" value="Unassembled WGS sequence"/>
</dbReference>
<evidence type="ECO:0000313" key="14">
    <source>
        <dbReference type="EMBL" id="OBX78188.1"/>
    </source>
</evidence>
<feature type="domain" description="Orotidine 5'-phosphate decarboxylase" evidence="13">
    <location>
        <begin position="14"/>
        <end position="234"/>
    </location>
</feature>
<dbReference type="GO" id="GO:0005829">
    <property type="term" value="C:cytosol"/>
    <property type="evidence" value="ECO:0007669"/>
    <property type="project" value="TreeGrafter"/>
</dbReference>
<dbReference type="InterPro" id="IPR018089">
    <property type="entry name" value="OMPdecase_AS"/>
</dbReference>
<dbReference type="EC" id="4.1.1.23" evidence="9"/>
<dbReference type="Gene3D" id="3.20.20.70">
    <property type="entry name" value="Aldolase class I"/>
    <property type="match status" value="1"/>
</dbReference>
<comment type="caution">
    <text evidence="14">The sequence shown here is derived from an EMBL/GenBank/DDBJ whole genome shotgun (WGS) entry which is preliminary data.</text>
</comment>
<dbReference type="SMART" id="SM00934">
    <property type="entry name" value="OMPdecase"/>
    <property type="match status" value="1"/>
</dbReference>
<organism evidence="14 15">
    <name type="scientific">Faucicola atlantae</name>
    <dbReference type="NCBI Taxonomy" id="34059"/>
    <lineage>
        <taxon>Bacteria</taxon>
        <taxon>Pseudomonadati</taxon>
        <taxon>Pseudomonadota</taxon>
        <taxon>Gammaproteobacteria</taxon>
        <taxon>Moraxellales</taxon>
        <taxon>Moraxellaceae</taxon>
        <taxon>Faucicola</taxon>
    </lineage>
</organism>
<comment type="function">
    <text evidence="1 9">Catalyzes the decarboxylation of orotidine 5'-monophosphate (OMP) to uridine 5'-monophosphate (UMP).</text>
</comment>
<sequence length="242" mass="25822">MSSATQSLSTVRSPIIVALDNMTDSQALALADKLDPTLCRVKVGKELFTRYGAGFVQALHGRGFEVFLDLKFHDIPNTTAQAVLAAADLGVWMVNVHASAGYTAMHAAKQRLLDAGYRTKLIAVTVLTSMTQADLAGIGVTASIDEHVERLAKLTQQAGLDGVVCSAQEARRLRQACGQNFLLVTPGIRLADDAANDQSRICTPQQALQLGADYLVIGRSITQAQDPLAKLAQIVVDLPARV</sequence>
<dbReference type="FunFam" id="3.20.20.70:FF:000015">
    <property type="entry name" value="Orotidine 5'-phosphate decarboxylase"/>
    <property type="match status" value="1"/>
</dbReference>
<dbReference type="PANTHER" id="PTHR32119">
    <property type="entry name" value="OROTIDINE 5'-PHOSPHATE DECARBOXYLASE"/>
    <property type="match status" value="1"/>
</dbReference>
<dbReference type="Pfam" id="PF00215">
    <property type="entry name" value="OMPdecase"/>
    <property type="match status" value="1"/>
</dbReference>
<keyword evidence="5 9" id="KW-0665">Pyrimidine biosynthesis</keyword>
<dbReference type="NCBIfam" id="NF001273">
    <property type="entry name" value="PRK00230.1"/>
    <property type="match status" value="1"/>
</dbReference>
<dbReference type="RefSeq" id="WP_067236930.1">
    <property type="nucleotide sequence ID" value="NZ_CP171125.1"/>
</dbReference>
<feature type="active site" description="For OMPdecase activity" evidence="10">
    <location>
        <position position="74"/>
    </location>
</feature>
<evidence type="ECO:0000256" key="6">
    <source>
        <dbReference type="ARBA" id="ARBA00023239"/>
    </source>
</evidence>
<feature type="binding site" evidence="9 11">
    <location>
        <position position="42"/>
    </location>
    <ligand>
        <name>substrate</name>
    </ligand>
</feature>
<dbReference type="OrthoDB" id="9806203at2"/>
<evidence type="ECO:0000256" key="2">
    <source>
        <dbReference type="ARBA" id="ARBA00004861"/>
    </source>
</evidence>
<dbReference type="HAMAP" id="MF_01200_B">
    <property type="entry name" value="OMPdecase_type1_B"/>
    <property type="match status" value="1"/>
</dbReference>
<dbReference type="InterPro" id="IPR001754">
    <property type="entry name" value="OMPdeCOase_dom"/>
</dbReference>
<feature type="binding site" evidence="9 11">
    <location>
        <position position="128"/>
    </location>
    <ligand>
        <name>substrate</name>
    </ligand>
</feature>
<protein>
    <recommendedName>
        <fullName evidence="9">Orotidine 5'-phosphate decarboxylase</fullName>
        <ecNumber evidence="9">4.1.1.23</ecNumber>
    </recommendedName>
    <alternativeName>
        <fullName evidence="9">OMP decarboxylase</fullName>
        <shortName evidence="9">OMPDCase</shortName>
        <shortName evidence="9">OMPdecase</shortName>
    </alternativeName>
</protein>
<comment type="catalytic activity">
    <reaction evidence="7 9 12">
        <text>orotidine 5'-phosphate + H(+) = UMP + CO2</text>
        <dbReference type="Rhea" id="RHEA:11596"/>
        <dbReference type="ChEBI" id="CHEBI:15378"/>
        <dbReference type="ChEBI" id="CHEBI:16526"/>
        <dbReference type="ChEBI" id="CHEBI:57538"/>
        <dbReference type="ChEBI" id="CHEBI:57865"/>
        <dbReference type="EC" id="4.1.1.23"/>
    </reaction>
</comment>
<dbReference type="InterPro" id="IPR011060">
    <property type="entry name" value="RibuloseP-bd_barrel"/>
</dbReference>